<organism evidence="6 7">
    <name type="scientific">Cyprinus carpio</name>
    <name type="common">Common carp</name>
    <dbReference type="NCBI Taxonomy" id="7962"/>
    <lineage>
        <taxon>Eukaryota</taxon>
        <taxon>Metazoa</taxon>
        <taxon>Chordata</taxon>
        <taxon>Craniata</taxon>
        <taxon>Vertebrata</taxon>
        <taxon>Euteleostomi</taxon>
        <taxon>Actinopterygii</taxon>
        <taxon>Neopterygii</taxon>
        <taxon>Teleostei</taxon>
        <taxon>Ostariophysi</taxon>
        <taxon>Cypriniformes</taxon>
        <taxon>Cyprinidae</taxon>
        <taxon>Cyprininae</taxon>
        <taxon>Cyprinus</taxon>
    </lineage>
</organism>
<evidence type="ECO:0000259" key="4">
    <source>
        <dbReference type="Pfam" id="PF14228"/>
    </source>
</evidence>
<proteinExistence type="predicted"/>
<dbReference type="Ensembl" id="ENSCCRT00015076477.1">
    <property type="protein sequence ID" value="ENSCCRP00015074068.1"/>
    <property type="gene ID" value="ENSCCRG00015021282.1"/>
</dbReference>
<dbReference type="InterPro" id="IPR045842">
    <property type="entry name" value="Fry_C"/>
</dbReference>
<feature type="domain" description="Cell morphogenesis central region" evidence="4">
    <location>
        <begin position="1562"/>
        <end position="1623"/>
    </location>
</feature>
<dbReference type="InterPro" id="IPR039867">
    <property type="entry name" value="Furry/Tao3/Mor2"/>
</dbReference>
<dbReference type="GO" id="GO:0031175">
    <property type="term" value="P:neuron projection development"/>
    <property type="evidence" value="ECO:0007669"/>
    <property type="project" value="TreeGrafter"/>
</dbReference>
<feature type="region of interest" description="Disordered" evidence="1">
    <location>
        <begin position="2418"/>
        <end position="2457"/>
    </location>
</feature>
<evidence type="ECO:0000259" key="3">
    <source>
        <dbReference type="Pfam" id="PF14225"/>
    </source>
</evidence>
<feature type="domain" description="Protein furry C-terminal" evidence="5">
    <location>
        <begin position="2242"/>
        <end position="2907"/>
    </location>
</feature>
<dbReference type="InterPro" id="IPR025614">
    <property type="entry name" value="Cell_morpho_N"/>
</dbReference>
<feature type="compositionally biased region" description="Low complexity" evidence="1">
    <location>
        <begin position="1676"/>
        <end position="1694"/>
    </location>
</feature>
<dbReference type="GO" id="GO:0030427">
    <property type="term" value="C:site of polarized growth"/>
    <property type="evidence" value="ECO:0007669"/>
    <property type="project" value="TreeGrafter"/>
</dbReference>
<dbReference type="Pfam" id="PF14225">
    <property type="entry name" value="MOR2-PAG1_C"/>
    <property type="match status" value="1"/>
</dbReference>
<feature type="domain" description="Cell morphogenesis protein C-terminal" evidence="3">
    <location>
        <begin position="1964"/>
        <end position="2216"/>
    </location>
</feature>
<feature type="region of interest" description="Disordered" evidence="1">
    <location>
        <begin position="1673"/>
        <end position="1695"/>
    </location>
</feature>
<dbReference type="Pfam" id="PF19421">
    <property type="entry name" value="Fry_C"/>
    <property type="match status" value="1"/>
</dbReference>
<feature type="domain" description="Cell morphogenesis central region" evidence="4">
    <location>
        <begin position="1145"/>
        <end position="1305"/>
    </location>
</feature>
<feature type="domain" description="Cell morphogenesis protein N-terminal" evidence="2">
    <location>
        <begin position="159"/>
        <end position="691"/>
    </location>
</feature>
<dbReference type="InterPro" id="IPR029473">
    <property type="entry name" value="MOR2-PAG1_mid"/>
</dbReference>
<dbReference type="PANTHER" id="PTHR12295">
    <property type="entry name" value="FURRY-RELATED"/>
    <property type="match status" value="1"/>
</dbReference>
<evidence type="ECO:0000313" key="6">
    <source>
        <dbReference type="Ensembl" id="ENSCCRP00015074068.1"/>
    </source>
</evidence>
<feature type="domain" description="Cell morphogenesis central region" evidence="4">
    <location>
        <begin position="1702"/>
        <end position="1822"/>
    </location>
</feature>
<feature type="region of interest" description="Disordered" evidence="1">
    <location>
        <begin position="2269"/>
        <end position="2296"/>
    </location>
</feature>
<dbReference type="Proteomes" id="UP000694700">
    <property type="component" value="Unplaced"/>
</dbReference>
<reference evidence="6" key="1">
    <citation type="submission" date="2025-08" db="UniProtKB">
        <authorList>
            <consortium name="Ensembl"/>
        </authorList>
    </citation>
    <scope>IDENTIFICATION</scope>
</reference>
<protein>
    <submittedName>
        <fullName evidence="6">Furry homolog a (Drosophila)</fullName>
    </submittedName>
</protein>
<dbReference type="InterPro" id="IPR025481">
    <property type="entry name" value="Cell_Morphogen_C"/>
</dbReference>
<dbReference type="Pfam" id="PF14228">
    <property type="entry name" value="MOR2-PAG1_mid"/>
    <property type="match status" value="3"/>
</dbReference>
<evidence type="ECO:0000259" key="2">
    <source>
        <dbReference type="Pfam" id="PF14222"/>
    </source>
</evidence>
<dbReference type="GO" id="GO:0005938">
    <property type="term" value="C:cell cortex"/>
    <property type="evidence" value="ECO:0007669"/>
    <property type="project" value="TreeGrafter"/>
</dbReference>
<feature type="compositionally biased region" description="Acidic residues" evidence="1">
    <location>
        <begin position="2444"/>
        <end position="2453"/>
    </location>
</feature>
<evidence type="ECO:0000259" key="5">
    <source>
        <dbReference type="Pfam" id="PF19421"/>
    </source>
</evidence>
<name>A0A8C1WYT4_CYPCA</name>
<sequence>AGKLQDENYWEILKWISLSGLGNASPGYSKPPVPPVCCSQGEKRPPAMMPISVDPESRPGEYVLKSLFANFTTISERKIRIVMAEPLEKPLVKSLQRGEDPQFDQLISTMSSLAEYCLPSILRTLFDWYKRQNGADDESHEYRPRSNTNDEQQKDYLLERRDLAIDFIFSLVLIEVLKQMPLHPFVDGLVHEVINLTFKHFRYKEGYNGPNIANMHIVADLYAEVIGVLAQAKFPAVKKRFMSELKELRQKEQSPYVVQSTISLIMGVKFFRVKMYPVEEFEASFQFMQECAQYFLEVKDKDIKHALAGLFVEILVPVAAAVKNEVNVPCLRNFVESLYDTTLDLSTRKKHSLALYPLVTCLLCVSQKQFFLNRWHVFLNNCLSNLKSKDPKMARVALESLYRLLWVYMIRIKCESNTATQGRLNSVVMTLFPKGSRSVVPKDMPLNIFVKIIQFIAQERLDFAMKEVIFDLLCVGKPAKAFSLNPERMNIGLRAFLVIADKLQQKDGDPPMPNTGATLPSGNTLRVKKTFLSKPLTEDEVKVIGMSLYYPQVRKALDHILRHLDKEVGRCMMLSNAQMLNKEPEDMITGERKPKIDLFRTCMAAIPRILPDGMSKSELIDLLARLTIHMDDELRLVAQNSLQSLLVDFSDWREEVLLGYCSFLLREIQDTHQTLLDSSLKLLLQLLTQWKLALIMTSKTLDTSKICSTEVCAKKNLFQLAVSILREVRQIFLTMGQTEEDERPMIDVLDQLSPVVLESFAHVAVADSASLPAGQHADLQWLVEWNGSLVGSHYDVRSPSRVWILAQSLKEPWALCLFSLLRQEYLPKHCPTALSYAWPYAFTRLQLLMPLLDNPVNAKKTSSAGSADTYVSLWRNYLILCFGVAKPSIMSPGHLRASTPEIITPSTDSNSNYDNKILGTPSVAWLLKQLVPLMRSESIEITESLVLGFGRTNSLVFSYIKRDLLRLQLLRIFELLADAGVISDSTNGALERDTLALGALFLEYVDLTRMLLEAENDKDMEILKDIRAHFSAMVANLIQCVPVHHRRFLFPQQSLRHHLFILFSQWAGPFSIMFTPLDRYSDRNHQITRYQYCALKAMSTVLCCGPVFDNVGLSPDGYLYKWLDNILGCQDLRVHQLGCEVVVLLLELNPDQVNLFNWAVDRCYTGSCQLASGCFKAIATVCGSRNYSSDIVTLLNLVLFKASDTKREIYEIAMQLMQILEAKLSVYSKRIVELKSGAILYGTHGPLPPLYSLSVTQLSKQLARMYPELTLPLFSEVSQRFPTTHPNGRQVMLTYLLPWLSNIELVDGGLLPTVLSPSSSGDNRKGYTHNTSGPHLLRGTGWGSLQASSLVLNNLMFMTAKYGDDVPGTEMENAWNALVSNERWTNNLRTTMQFLISLCGVSSDTSLLPHIKKVVIYLCRNNTIQTMEELLYELQQTDPVNPVVVHCDNPPFYRFSATSKINTTTSGISRACLYLIHILTFFVNQRLSNILRAHNRLESRYSSSSGGSYDEEKSEPLPPYAMWLMSVLETNQPLPLPMPVNGGCWAPLVDYLPETVTPRGPLHRCNIAVIFMTELVVDHSVKEDWALHLPLLLHACFLGMDHYRPEVFEHCKRLLLHLLITLSCNNNFSLIASVLLNTRDANSNKSLTFKPFYQPEFYTGGVDFLRNGQASPVPDSGLSSSSTSSSLSLGGSSSNLPHLAQEEVEQMESSTEDDEKSSKLIEFLTTRPFGPLWSHEDITPKNQNSKSTEQLTNFLRHVVSVFKESKSDIRLEQQLSEVALQMALCSSSRHYAGRSFQVFRALRQPLSALAMSDLLSRLVEVVGEHGEEVQGYVMELLLTLESVVDNLAECLKNSDFFVLLRASSPDLPSSGKLTLNRKSTSQLDLIPGSDTASERIRHQRSYSVPKRFGEPERSSEVPRSATLDRIHHHQSNISKLRSLSSSSSRDNVVSTDPTNANHPRNLLATIFWAVVSLMESDFEFEYQMSLRLLGKLLGHISLDKQEYREKLEKIQIQLKWKEFSGLQQLLLKGFTSANTTELTLEVFSQLTPVSRLPVVDTSQAIGFPLNVLCLIPHLVLHFDSPTQLCKDVAERISQVCLEEKNSKLSNLAHVMTLYKTHSYTRDCFSWVNVVCRYLHEAFSDSTLSMVTYMAELLEKGLPSMQQTLLQIIYSLLSHMDLSGIQAKLFNMEVLTTIEKFVQTAHWKEALNILKLVVSRSASLVSPSSPQSNASTVDVRRVWDTPSKALPGKTLDFHFDISETPVIGRRYDELHGSPRQDGKNVGGVTVTRSTSSTSSGSYQNNHVLVPVSWKRPQSSQKRTREKLVNVLTLCGQEVGLTKNPSVIFSSCGELDLIEHQPSLVSSEDGTRDTENMDDTTSEQQSRVFRDFDFLDVELEDGEGETVDSFNWGARRRSIDSLDQAEAQPMEEDSQLSGSSPSLCPIVHDDSDESSEEESLTASQILSSSQLVMFLSPTEELNPMDSPPISFDNIQADPIPLSTPTPSFEISVSEGSNHRVNKSFKMADLWGQTHSYSYRTSQSSVVQAEEEKEELLLESRSSPPPSPFFSAILAAFQPTVCDDAEEAWRSHLNQLVADSDGSCAVYTFQVFSSLFQFCTLTCDAAGYLGDGLHGIGAKFVRSSQMLTSCSECPTLFVDADTIVTCGLLEKMKFSVLELQEYLETYNNKKEAVKSWLRNCKASFPKCTGDGVITYQPTETEEKQLELCQRLYKLHFQLLLLFQSYCKLIGQVHAINSVPELQNMSRELSELRSNLQAAAASVDDETAAERIDPTAESPYSSSESAVQAILESLKTNEFSKAIRYIQECRKMWPSDIFGSSSENEIQTLLNIYFRHQTLGQTGTFALVGSKQDLSEICNRLTELNCEIRDMIRRAQGYRAITAFLPDSSVTGISL</sequence>
<feature type="compositionally biased region" description="Basic and acidic residues" evidence="1">
    <location>
        <begin position="1907"/>
        <end position="1916"/>
    </location>
</feature>
<accession>A0A8C1WYT4</accession>
<feature type="region of interest" description="Disordered" evidence="1">
    <location>
        <begin position="2354"/>
        <end position="2379"/>
    </location>
</feature>
<feature type="region of interest" description="Disordered" evidence="1">
    <location>
        <begin position="1884"/>
        <end position="1955"/>
    </location>
</feature>
<dbReference type="PANTHER" id="PTHR12295:SF29">
    <property type="entry name" value="PROTEIN FURRY HOMOLOG"/>
    <property type="match status" value="1"/>
</dbReference>
<dbReference type="GO" id="GO:0000902">
    <property type="term" value="P:cell morphogenesis"/>
    <property type="evidence" value="ECO:0007669"/>
    <property type="project" value="InterPro"/>
</dbReference>
<feature type="compositionally biased region" description="Low complexity" evidence="1">
    <location>
        <begin position="2281"/>
        <end position="2296"/>
    </location>
</feature>
<evidence type="ECO:0000313" key="7">
    <source>
        <dbReference type="Proteomes" id="UP000694700"/>
    </source>
</evidence>
<feature type="compositionally biased region" description="Low complexity" evidence="1">
    <location>
        <begin position="1931"/>
        <end position="1950"/>
    </location>
</feature>
<evidence type="ECO:0000256" key="1">
    <source>
        <dbReference type="SAM" id="MobiDB-lite"/>
    </source>
</evidence>
<dbReference type="Pfam" id="PF14222">
    <property type="entry name" value="MOR2-PAG1_N"/>
    <property type="match status" value="1"/>
</dbReference>